<accession>A0A923IWZ2</accession>
<dbReference type="Proteomes" id="UP000617426">
    <property type="component" value="Unassembled WGS sequence"/>
</dbReference>
<proteinExistence type="predicted"/>
<evidence type="ECO:0000313" key="1">
    <source>
        <dbReference type="EMBL" id="MBB6333590.1"/>
    </source>
</evidence>
<dbReference type="AlphaFoldDB" id="A0A923IWZ2"/>
<organism evidence="1 2">
    <name type="scientific">Schaalia hyovaginalis</name>
    <dbReference type="NCBI Taxonomy" id="29316"/>
    <lineage>
        <taxon>Bacteria</taxon>
        <taxon>Bacillati</taxon>
        <taxon>Actinomycetota</taxon>
        <taxon>Actinomycetes</taxon>
        <taxon>Actinomycetales</taxon>
        <taxon>Actinomycetaceae</taxon>
        <taxon>Schaalia</taxon>
    </lineage>
</organism>
<comment type="caution">
    <text evidence="1">The sequence shown here is derived from an EMBL/GenBank/DDBJ whole genome shotgun (WGS) entry which is preliminary data.</text>
</comment>
<gene>
    <name evidence="1" type="ORF">HD592_000155</name>
</gene>
<sequence length="335" mass="38792">MKYAKPHIPYDQQVALLRSRGLAVEDPERAIQDLKRIGYYRLSGYLYPFRRIDPERQATGKRTRPQRLDSFVDGASLEDGVRLHDFDHRLAQVLLDGIQQIEIGLRVKIGYVLGKHGPFAHLDTAELGPQALQEHRRIAGRSRYDVWRREYDDQQAKAERGKHEFVLHFVERYNGEVPIWAATEFMTMGCLVSLLGLMERKDQRTIARELSLKNQDVLRGWLRPLNVLRNHCAHGNRVWNRPVVFQSDRLNLNMLSSPDFLAHLEASSKAPVDHRVYFHSATAAYLLKAINPNTSWPTKFVEVMTTFPHSVEALGLSAQTMMGFPEDWRREDLWN</sequence>
<name>A0A923IWZ2_9ACTO</name>
<dbReference type="InterPro" id="IPR011664">
    <property type="entry name" value="Abi_system_AbiD/AbiF-like"/>
</dbReference>
<dbReference type="Pfam" id="PF07751">
    <property type="entry name" value="Abi_2"/>
    <property type="match status" value="1"/>
</dbReference>
<dbReference type="RefSeq" id="WP_184451289.1">
    <property type="nucleotide sequence ID" value="NZ_JACHMK010000001.1"/>
</dbReference>
<keyword evidence="2" id="KW-1185">Reference proteome</keyword>
<evidence type="ECO:0000313" key="2">
    <source>
        <dbReference type="Proteomes" id="UP000617426"/>
    </source>
</evidence>
<protein>
    <submittedName>
        <fullName evidence="1">Abortive infection bacteriophage resistance protein</fullName>
    </submittedName>
</protein>
<dbReference type="EMBL" id="JACHMK010000001">
    <property type="protein sequence ID" value="MBB6333590.1"/>
    <property type="molecule type" value="Genomic_DNA"/>
</dbReference>
<reference evidence="1" key="1">
    <citation type="submission" date="2020-08" db="EMBL/GenBank/DDBJ databases">
        <title>Sequencing the genomes of 1000 actinobacteria strains.</title>
        <authorList>
            <person name="Klenk H.-P."/>
        </authorList>
    </citation>
    <scope>NUCLEOTIDE SEQUENCE</scope>
    <source>
        <strain evidence="1">DSM 10695</strain>
    </source>
</reference>